<feature type="domain" description="Enoyl reductase (ER)" evidence="10">
    <location>
        <begin position="10"/>
        <end position="339"/>
    </location>
</feature>
<comment type="cofactor">
    <cofactor evidence="1 9">
        <name>Zn(2+)</name>
        <dbReference type="ChEBI" id="CHEBI:29105"/>
    </cofactor>
</comment>
<dbReference type="InterPro" id="IPR002328">
    <property type="entry name" value="ADH_Zn_CS"/>
</dbReference>
<evidence type="ECO:0000256" key="7">
    <source>
        <dbReference type="ARBA" id="ARBA00049164"/>
    </source>
</evidence>
<evidence type="ECO:0000256" key="9">
    <source>
        <dbReference type="RuleBase" id="RU361277"/>
    </source>
</evidence>
<name>A0A1I0LBL1_9ACTN</name>
<dbReference type="GO" id="GO:0008270">
    <property type="term" value="F:zinc ion binding"/>
    <property type="evidence" value="ECO:0007669"/>
    <property type="project" value="InterPro"/>
</dbReference>
<sequence length="342" mass="35059">MRAFRLTEPGEPPAVVEVPTPRPGPGEVLVKVAGVGACHTDITLMDAEAGYTPPLPFTLGHEVSGWIAELGDGVTGLDIGQPVLIYISWGCGRCVRCASGLDHWCHNGASLAGIGRDGGLADYQLVPDARYVVPLPESLDVFEAGPLADAGLTPYHAIRRSAHKLASPMSTLVVVGVGGLGHLAVQIARATSAATVVAVDISEDKLEFARGLGAHHAIMAGAQAAAEVKELTAGRGADLVVDFVGSDASGAFCAAAAGSMAEITLIGGAGGSITVDHRSLQRDTSVTRSGMGSIPDLHEVVALAASGAIAAEVEKHPFAEVDAVYERLRNGQVKGRAVITMD</sequence>
<proteinExistence type="inferred from homology"/>
<evidence type="ECO:0000313" key="12">
    <source>
        <dbReference type="Proteomes" id="UP000199361"/>
    </source>
</evidence>
<keyword evidence="5 9" id="KW-0862">Zinc</keyword>
<dbReference type="Gene3D" id="3.40.50.720">
    <property type="entry name" value="NAD(P)-binding Rossmann-like Domain"/>
    <property type="match status" value="1"/>
</dbReference>
<gene>
    <name evidence="11" type="ORF">SAMN05421811_114208</name>
</gene>
<dbReference type="RefSeq" id="WP_091090002.1">
    <property type="nucleotide sequence ID" value="NZ_FOHX01000014.1"/>
</dbReference>
<dbReference type="SMART" id="SM00829">
    <property type="entry name" value="PKS_ER"/>
    <property type="match status" value="1"/>
</dbReference>
<dbReference type="STRING" id="568860.SAMN05421811_114208"/>
<keyword evidence="6" id="KW-0560">Oxidoreductase</keyword>
<dbReference type="SUPFAM" id="SSF50129">
    <property type="entry name" value="GroES-like"/>
    <property type="match status" value="1"/>
</dbReference>
<dbReference type="PANTHER" id="PTHR42940:SF8">
    <property type="entry name" value="VACUOLAR PROTEIN SORTING-ASSOCIATED PROTEIN 11"/>
    <property type="match status" value="1"/>
</dbReference>
<evidence type="ECO:0000256" key="8">
    <source>
        <dbReference type="ARBA" id="ARBA00049243"/>
    </source>
</evidence>
<evidence type="ECO:0000256" key="4">
    <source>
        <dbReference type="ARBA" id="ARBA00022723"/>
    </source>
</evidence>
<keyword evidence="4 9" id="KW-0479">Metal-binding</keyword>
<dbReference type="PROSITE" id="PS00059">
    <property type="entry name" value="ADH_ZINC"/>
    <property type="match status" value="1"/>
</dbReference>
<evidence type="ECO:0000256" key="2">
    <source>
        <dbReference type="ARBA" id="ARBA00008072"/>
    </source>
</evidence>
<keyword evidence="12" id="KW-1185">Reference proteome</keyword>
<dbReference type="InterPro" id="IPR020843">
    <property type="entry name" value="ER"/>
</dbReference>
<evidence type="ECO:0000256" key="5">
    <source>
        <dbReference type="ARBA" id="ARBA00022833"/>
    </source>
</evidence>
<accession>A0A1I0LBL1</accession>
<dbReference type="InterPro" id="IPR013149">
    <property type="entry name" value="ADH-like_C"/>
</dbReference>
<comment type="catalytic activity">
    <reaction evidence="8">
        <text>a primary alcohol + NAD(+) = an aldehyde + NADH + H(+)</text>
        <dbReference type="Rhea" id="RHEA:10736"/>
        <dbReference type="ChEBI" id="CHEBI:15378"/>
        <dbReference type="ChEBI" id="CHEBI:15734"/>
        <dbReference type="ChEBI" id="CHEBI:17478"/>
        <dbReference type="ChEBI" id="CHEBI:57540"/>
        <dbReference type="ChEBI" id="CHEBI:57945"/>
        <dbReference type="EC" id="1.1.1.1"/>
    </reaction>
</comment>
<dbReference type="EC" id="1.1.1.1" evidence="3"/>
<dbReference type="OrthoDB" id="334894at2"/>
<comment type="similarity">
    <text evidence="2 9">Belongs to the zinc-containing alcohol dehydrogenase family.</text>
</comment>
<dbReference type="Proteomes" id="UP000199361">
    <property type="component" value="Unassembled WGS sequence"/>
</dbReference>
<dbReference type="GO" id="GO:0004022">
    <property type="term" value="F:alcohol dehydrogenase (NAD+) activity"/>
    <property type="evidence" value="ECO:0007669"/>
    <property type="project" value="UniProtKB-EC"/>
</dbReference>
<dbReference type="EMBL" id="FOHX01000014">
    <property type="protein sequence ID" value="SEU37444.1"/>
    <property type="molecule type" value="Genomic_DNA"/>
</dbReference>
<protein>
    <recommendedName>
        <fullName evidence="3">alcohol dehydrogenase</fullName>
        <ecNumber evidence="3">1.1.1.1</ecNumber>
    </recommendedName>
</protein>
<evidence type="ECO:0000313" key="11">
    <source>
        <dbReference type="EMBL" id="SEU37444.1"/>
    </source>
</evidence>
<dbReference type="Gene3D" id="3.90.180.10">
    <property type="entry name" value="Medium-chain alcohol dehydrogenases, catalytic domain"/>
    <property type="match status" value="1"/>
</dbReference>
<evidence type="ECO:0000256" key="1">
    <source>
        <dbReference type="ARBA" id="ARBA00001947"/>
    </source>
</evidence>
<dbReference type="Pfam" id="PF00107">
    <property type="entry name" value="ADH_zinc_N"/>
    <property type="match status" value="1"/>
</dbReference>
<organism evidence="11 12">
    <name type="scientific">Nonomuraea wenchangensis</name>
    <dbReference type="NCBI Taxonomy" id="568860"/>
    <lineage>
        <taxon>Bacteria</taxon>
        <taxon>Bacillati</taxon>
        <taxon>Actinomycetota</taxon>
        <taxon>Actinomycetes</taxon>
        <taxon>Streptosporangiales</taxon>
        <taxon>Streptosporangiaceae</taxon>
        <taxon>Nonomuraea</taxon>
    </lineage>
</organism>
<dbReference type="AlphaFoldDB" id="A0A1I0LBL1"/>
<dbReference type="InterPro" id="IPR013154">
    <property type="entry name" value="ADH-like_N"/>
</dbReference>
<dbReference type="InterPro" id="IPR036291">
    <property type="entry name" value="NAD(P)-bd_dom_sf"/>
</dbReference>
<reference evidence="11 12" key="1">
    <citation type="submission" date="2016-10" db="EMBL/GenBank/DDBJ databases">
        <authorList>
            <person name="de Groot N.N."/>
        </authorList>
    </citation>
    <scope>NUCLEOTIDE SEQUENCE [LARGE SCALE GENOMIC DNA]</scope>
    <source>
        <strain evidence="11 12">CGMCC 4.5598</strain>
    </source>
</reference>
<dbReference type="Pfam" id="PF08240">
    <property type="entry name" value="ADH_N"/>
    <property type="match status" value="1"/>
</dbReference>
<dbReference type="InterPro" id="IPR011032">
    <property type="entry name" value="GroES-like_sf"/>
</dbReference>
<evidence type="ECO:0000256" key="6">
    <source>
        <dbReference type="ARBA" id="ARBA00023002"/>
    </source>
</evidence>
<evidence type="ECO:0000256" key="3">
    <source>
        <dbReference type="ARBA" id="ARBA00013190"/>
    </source>
</evidence>
<comment type="catalytic activity">
    <reaction evidence="7">
        <text>a secondary alcohol + NAD(+) = a ketone + NADH + H(+)</text>
        <dbReference type="Rhea" id="RHEA:10740"/>
        <dbReference type="ChEBI" id="CHEBI:15378"/>
        <dbReference type="ChEBI" id="CHEBI:17087"/>
        <dbReference type="ChEBI" id="CHEBI:35681"/>
        <dbReference type="ChEBI" id="CHEBI:57540"/>
        <dbReference type="ChEBI" id="CHEBI:57945"/>
        <dbReference type="EC" id="1.1.1.1"/>
    </reaction>
</comment>
<evidence type="ECO:0000259" key="10">
    <source>
        <dbReference type="SMART" id="SM00829"/>
    </source>
</evidence>
<dbReference type="SUPFAM" id="SSF51735">
    <property type="entry name" value="NAD(P)-binding Rossmann-fold domains"/>
    <property type="match status" value="1"/>
</dbReference>
<dbReference type="PANTHER" id="PTHR42940">
    <property type="entry name" value="ALCOHOL DEHYDROGENASE 1-RELATED"/>
    <property type="match status" value="1"/>
</dbReference>